<dbReference type="OMA" id="MACPHAG"/>
<dbReference type="Gene3D" id="3.40.50.200">
    <property type="entry name" value="Peptidase S8/S53 domain"/>
    <property type="match status" value="1"/>
</dbReference>
<keyword evidence="4 5" id="KW-0720">Serine protease</keyword>
<dbReference type="PANTHER" id="PTHR43806:SF67">
    <property type="entry name" value="EGF-LIKE DOMAIN-CONTAINING PROTEIN"/>
    <property type="match status" value="1"/>
</dbReference>
<dbReference type="AlphaFoldDB" id="A0A226ENM5"/>
<comment type="similarity">
    <text evidence="1 5">Belongs to the peptidase S8 family.</text>
</comment>
<dbReference type="GO" id="GO:0004252">
    <property type="term" value="F:serine-type endopeptidase activity"/>
    <property type="evidence" value="ECO:0007669"/>
    <property type="project" value="UniProtKB-UniRule"/>
</dbReference>
<evidence type="ECO:0000256" key="2">
    <source>
        <dbReference type="ARBA" id="ARBA00022670"/>
    </source>
</evidence>
<protein>
    <submittedName>
        <fullName evidence="7">Bacillopeptidase F</fullName>
    </submittedName>
</protein>
<dbReference type="SUPFAM" id="SSF52743">
    <property type="entry name" value="Subtilisin-like"/>
    <property type="match status" value="1"/>
</dbReference>
<evidence type="ECO:0000256" key="1">
    <source>
        <dbReference type="ARBA" id="ARBA00011073"/>
    </source>
</evidence>
<dbReference type="Pfam" id="PF00082">
    <property type="entry name" value="Peptidase_S8"/>
    <property type="match status" value="1"/>
</dbReference>
<dbReference type="InterPro" id="IPR050131">
    <property type="entry name" value="Peptidase_S8_subtilisin-like"/>
</dbReference>
<dbReference type="InterPro" id="IPR023828">
    <property type="entry name" value="Peptidase_S8_Ser-AS"/>
</dbReference>
<evidence type="ECO:0000256" key="5">
    <source>
        <dbReference type="PROSITE-ProRule" id="PRU01240"/>
    </source>
</evidence>
<evidence type="ECO:0000256" key="4">
    <source>
        <dbReference type="ARBA" id="ARBA00022825"/>
    </source>
</evidence>
<evidence type="ECO:0000259" key="6">
    <source>
        <dbReference type="Pfam" id="PF00082"/>
    </source>
</evidence>
<reference evidence="7 8" key="1">
    <citation type="submission" date="2015-12" db="EMBL/GenBank/DDBJ databases">
        <title>The genome of Folsomia candida.</title>
        <authorList>
            <person name="Faddeeva A."/>
            <person name="Derks M.F."/>
            <person name="Anvar Y."/>
            <person name="Smit S."/>
            <person name="Van Straalen N."/>
            <person name="Roelofs D."/>
        </authorList>
    </citation>
    <scope>NUCLEOTIDE SEQUENCE [LARGE SCALE GENOMIC DNA]</scope>
    <source>
        <strain evidence="7 8">VU population</strain>
        <tissue evidence="7">Whole body</tissue>
    </source>
</reference>
<dbReference type="PANTHER" id="PTHR43806">
    <property type="entry name" value="PEPTIDASE S8"/>
    <property type="match status" value="1"/>
</dbReference>
<comment type="caution">
    <text evidence="7">The sequence shown here is derived from an EMBL/GenBank/DDBJ whole genome shotgun (WGS) entry which is preliminary data.</text>
</comment>
<sequence length="505" mass="54317">MYRIVLNVLNLTRFNVKFDTHCVKVSLLRSCDHFIMASLMHILTFLAIIGSICSTPISSKVSPGLQKKFRQGPTSKVLVTFATGTRAVLDFVSQNEYPDRDTLLFSLATALDLNSAQSQSSVRSYLSTTNFTFDPLWVTDQLWIKDATLELVETLAAFPEVVDISDDEDTFFRKPSSPSDNLCVGRPGPLAEWGVAKVRAEEAVVLLKSVLPNLPTIRIATIDTGVRYTHEALRDNYLGDWGWFDPSQGTPMPNDGNGHGTHTTGTIAGSLGIGVYPDAKWMACKGCATNFCSMYDLIKCGQWVLCPTLADGTRRDCSKAPHLVSNSWGIDYIQGTDWFDNVIEAWHVGHVLPVFSIGNSGPNCATAGYPGSLDVIGVGSTTTADAISSFSSVGPSIHSVMKPDISAPGSAVVSASHTADNAYRTLSGTSMACPHVAGVSAIILAFNETLSYEEVKGTLFTGAATNLMTSGRVCDGVIDSVFPNHVFGHGRVDALASLESLINRK</sequence>
<name>A0A226ENM5_FOLCA</name>
<evidence type="ECO:0000256" key="3">
    <source>
        <dbReference type="ARBA" id="ARBA00022801"/>
    </source>
</evidence>
<keyword evidence="8" id="KW-1185">Reference proteome</keyword>
<organism evidence="7 8">
    <name type="scientific">Folsomia candida</name>
    <name type="common">Springtail</name>
    <dbReference type="NCBI Taxonomy" id="158441"/>
    <lineage>
        <taxon>Eukaryota</taxon>
        <taxon>Metazoa</taxon>
        <taxon>Ecdysozoa</taxon>
        <taxon>Arthropoda</taxon>
        <taxon>Hexapoda</taxon>
        <taxon>Collembola</taxon>
        <taxon>Entomobryomorpha</taxon>
        <taxon>Isotomoidea</taxon>
        <taxon>Isotomidae</taxon>
        <taxon>Proisotominae</taxon>
        <taxon>Folsomia</taxon>
    </lineage>
</organism>
<feature type="active site" description="Charge relay system" evidence="5">
    <location>
        <position position="430"/>
    </location>
</feature>
<dbReference type="EMBL" id="LNIX01000002">
    <property type="protein sequence ID" value="OXA59243.1"/>
    <property type="molecule type" value="Genomic_DNA"/>
</dbReference>
<dbReference type="Proteomes" id="UP000198287">
    <property type="component" value="Unassembled WGS sequence"/>
</dbReference>
<dbReference type="OrthoDB" id="206201at2759"/>
<dbReference type="InterPro" id="IPR000209">
    <property type="entry name" value="Peptidase_S8/S53_dom"/>
</dbReference>
<accession>A0A226ENM5</accession>
<feature type="domain" description="Peptidase S8/S53" evidence="6">
    <location>
        <begin position="217"/>
        <end position="465"/>
    </location>
</feature>
<dbReference type="PROSITE" id="PS00138">
    <property type="entry name" value="SUBTILASE_SER"/>
    <property type="match status" value="1"/>
</dbReference>
<dbReference type="InterPro" id="IPR015500">
    <property type="entry name" value="Peptidase_S8_subtilisin-rel"/>
</dbReference>
<dbReference type="GO" id="GO:0006508">
    <property type="term" value="P:proteolysis"/>
    <property type="evidence" value="ECO:0007669"/>
    <property type="project" value="UniProtKB-KW"/>
</dbReference>
<dbReference type="InterPro" id="IPR036852">
    <property type="entry name" value="Peptidase_S8/S53_dom_sf"/>
</dbReference>
<evidence type="ECO:0000313" key="8">
    <source>
        <dbReference type="Proteomes" id="UP000198287"/>
    </source>
</evidence>
<dbReference type="PRINTS" id="PR00723">
    <property type="entry name" value="SUBTILISIN"/>
</dbReference>
<feature type="active site" description="Charge relay system" evidence="5">
    <location>
        <position position="259"/>
    </location>
</feature>
<proteinExistence type="inferred from homology"/>
<dbReference type="PROSITE" id="PS51892">
    <property type="entry name" value="SUBTILASE"/>
    <property type="match status" value="1"/>
</dbReference>
<keyword evidence="3 5" id="KW-0378">Hydrolase</keyword>
<feature type="active site" description="Charge relay system" evidence="5">
    <location>
        <position position="223"/>
    </location>
</feature>
<gene>
    <name evidence="7" type="ORF">Fcan01_05038</name>
</gene>
<evidence type="ECO:0000313" key="7">
    <source>
        <dbReference type="EMBL" id="OXA59243.1"/>
    </source>
</evidence>
<keyword evidence="2 5" id="KW-0645">Protease</keyword>